<protein>
    <recommendedName>
        <fullName evidence="2">DUF4817 domain-containing protein</fullName>
    </recommendedName>
</protein>
<feature type="region of interest" description="Disordered" evidence="1">
    <location>
        <begin position="50"/>
        <end position="87"/>
    </location>
</feature>
<reference evidence="3 4" key="1">
    <citation type="submission" date="2023-02" db="EMBL/GenBank/DDBJ databases">
        <title>LHISI_Scaffold_Assembly.</title>
        <authorList>
            <person name="Stuart O.P."/>
            <person name="Cleave R."/>
            <person name="Magrath M.J.L."/>
            <person name="Mikheyev A.S."/>
        </authorList>
    </citation>
    <scope>NUCLEOTIDE SEQUENCE [LARGE SCALE GENOMIC DNA]</scope>
    <source>
        <strain evidence="3">Daus_M_001</strain>
        <tissue evidence="3">Leg muscle</tissue>
    </source>
</reference>
<evidence type="ECO:0000256" key="1">
    <source>
        <dbReference type="SAM" id="MobiDB-lite"/>
    </source>
</evidence>
<dbReference type="EMBL" id="JARBHB010000006">
    <property type="protein sequence ID" value="KAJ8881537.1"/>
    <property type="molecule type" value="Genomic_DNA"/>
</dbReference>
<dbReference type="Pfam" id="PF16087">
    <property type="entry name" value="DUF4817"/>
    <property type="match status" value="1"/>
</dbReference>
<feature type="compositionally biased region" description="Basic and acidic residues" evidence="1">
    <location>
        <begin position="74"/>
        <end position="87"/>
    </location>
</feature>
<accession>A0ABQ9HB36</accession>
<proteinExistence type="predicted"/>
<name>A0ABQ9HB36_9NEOP</name>
<feature type="domain" description="DUF4817" evidence="2">
    <location>
        <begin position="6"/>
        <end position="54"/>
    </location>
</feature>
<evidence type="ECO:0000259" key="2">
    <source>
        <dbReference type="Pfam" id="PF16087"/>
    </source>
</evidence>
<organism evidence="3 4">
    <name type="scientific">Dryococelus australis</name>
    <dbReference type="NCBI Taxonomy" id="614101"/>
    <lineage>
        <taxon>Eukaryota</taxon>
        <taxon>Metazoa</taxon>
        <taxon>Ecdysozoa</taxon>
        <taxon>Arthropoda</taxon>
        <taxon>Hexapoda</taxon>
        <taxon>Insecta</taxon>
        <taxon>Pterygota</taxon>
        <taxon>Neoptera</taxon>
        <taxon>Polyneoptera</taxon>
        <taxon>Phasmatodea</taxon>
        <taxon>Verophasmatodea</taxon>
        <taxon>Anareolatae</taxon>
        <taxon>Phasmatidae</taxon>
        <taxon>Eurycanthinae</taxon>
        <taxon>Dryococelus</taxon>
    </lineage>
</organism>
<dbReference type="InterPro" id="IPR032135">
    <property type="entry name" value="DUF4817"/>
</dbReference>
<evidence type="ECO:0000313" key="3">
    <source>
        <dbReference type="EMBL" id="KAJ8881537.1"/>
    </source>
</evidence>
<keyword evidence="4" id="KW-1185">Reference proteome</keyword>
<sequence length="87" mass="10472">MVDLYTKMLLIYGEARRNVREACRLQQHYPNMRHPAHHTMFPRLERRLRQTGSSRPSKHLCGRPQTCSTPEFEETVRRESLQRFDMT</sequence>
<comment type="caution">
    <text evidence="3">The sequence shown here is derived from an EMBL/GenBank/DDBJ whole genome shotgun (WGS) entry which is preliminary data.</text>
</comment>
<evidence type="ECO:0000313" key="4">
    <source>
        <dbReference type="Proteomes" id="UP001159363"/>
    </source>
</evidence>
<gene>
    <name evidence="3" type="ORF">PR048_018019</name>
</gene>
<dbReference type="Proteomes" id="UP001159363">
    <property type="component" value="Chromosome 5"/>
</dbReference>